<keyword evidence="6" id="KW-0653">Protein transport</keyword>
<comment type="subcellular location">
    <subcellularLocation>
        <location evidence="1">Cell outer membrane</location>
    </subcellularLocation>
</comment>
<feature type="domain" description="POTRA" evidence="9">
    <location>
        <begin position="16"/>
        <end position="91"/>
    </location>
</feature>
<comment type="similarity">
    <text evidence="2">Belongs to the TPS (TC 1.B.20) family.</text>
</comment>
<evidence type="ECO:0000256" key="1">
    <source>
        <dbReference type="ARBA" id="ARBA00004442"/>
    </source>
</evidence>
<dbReference type="AlphaFoldDB" id="W4L859"/>
<keyword evidence="5" id="KW-0812">Transmembrane</keyword>
<evidence type="ECO:0000313" key="10">
    <source>
        <dbReference type="EMBL" id="ETW94217.1"/>
    </source>
</evidence>
<evidence type="ECO:0000256" key="5">
    <source>
        <dbReference type="ARBA" id="ARBA00022692"/>
    </source>
</evidence>
<dbReference type="Proteomes" id="UP000019141">
    <property type="component" value="Unassembled WGS sequence"/>
</dbReference>
<evidence type="ECO:0000256" key="6">
    <source>
        <dbReference type="ARBA" id="ARBA00022927"/>
    </source>
</evidence>
<gene>
    <name evidence="10" type="ORF">ETSY1_35835</name>
</gene>
<organism evidence="10 11">
    <name type="scientific">Entotheonella factor</name>
    <dbReference type="NCBI Taxonomy" id="1429438"/>
    <lineage>
        <taxon>Bacteria</taxon>
        <taxon>Pseudomonadati</taxon>
        <taxon>Nitrospinota/Tectimicrobiota group</taxon>
        <taxon>Candidatus Tectimicrobiota</taxon>
        <taxon>Candidatus Entotheonellia</taxon>
        <taxon>Candidatus Entotheonellales</taxon>
        <taxon>Candidatus Entotheonellaceae</taxon>
        <taxon>Candidatus Entotheonella</taxon>
    </lineage>
</organism>
<evidence type="ECO:0000313" key="11">
    <source>
        <dbReference type="Proteomes" id="UP000019141"/>
    </source>
</evidence>
<proteinExistence type="inferred from homology"/>
<name>W4L859_ENTF1</name>
<dbReference type="GO" id="GO:0008320">
    <property type="term" value="F:protein transmembrane transporter activity"/>
    <property type="evidence" value="ECO:0007669"/>
    <property type="project" value="TreeGrafter"/>
</dbReference>
<comment type="caution">
    <text evidence="10">The sequence shown here is derived from an EMBL/GenBank/DDBJ whole genome shotgun (WGS) entry which is preliminary data.</text>
</comment>
<keyword evidence="7" id="KW-0472">Membrane</keyword>
<dbReference type="HOGENOM" id="CLU_021521_0_0_7"/>
<keyword evidence="8" id="KW-0998">Cell outer membrane</keyword>
<evidence type="ECO:0000256" key="2">
    <source>
        <dbReference type="ARBA" id="ARBA00009055"/>
    </source>
</evidence>
<evidence type="ECO:0000256" key="4">
    <source>
        <dbReference type="ARBA" id="ARBA00022452"/>
    </source>
</evidence>
<dbReference type="InterPro" id="IPR051544">
    <property type="entry name" value="TPS_OM_transporter"/>
</dbReference>
<accession>W4L859</accession>
<evidence type="ECO:0000256" key="8">
    <source>
        <dbReference type="ARBA" id="ARBA00023237"/>
    </source>
</evidence>
<protein>
    <recommendedName>
        <fullName evidence="9">POTRA domain-containing protein</fullName>
    </recommendedName>
</protein>
<reference evidence="10 11" key="1">
    <citation type="journal article" date="2014" name="Nature">
        <title>An environmental bacterial taxon with a large and distinct metabolic repertoire.</title>
        <authorList>
            <person name="Wilson M.C."/>
            <person name="Mori T."/>
            <person name="Ruckert C."/>
            <person name="Uria A.R."/>
            <person name="Helf M.J."/>
            <person name="Takada K."/>
            <person name="Gernert C."/>
            <person name="Steffens U.A."/>
            <person name="Heycke N."/>
            <person name="Schmitt S."/>
            <person name="Rinke C."/>
            <person name="Helfrich E.J."/>
            <person name="Brachmann A.O."/>
            <person name="Gurgui C."/>
            <person name="Wakimoto T."/>
            <person name="Kracht M."/>
            <person name="Crusemann M."/>
            <person name="Hentschel U."/>
            <person name="Abe I."/>
            <person name="Matsunaga S."/>
            <person name="Kalinowski J."/>
            <person name="Takeyama H."/>
            <person name="Piel J."/>
        </authorList>
    </citation>
    <scope>NUCLEOTIDE SEQUENCE [LARGE SCALE GENOMIC DNA]</scope>
    <source>
        <strain evidence="11">TSY1</strain>
    </source>
</reference>
<dbReference type="PANTHER" id="PTHR34597:SF3">
    <property type="entry name" value="OUTER MEMBRANE TRANSPORTER CDIB"/>
    <property type="match status" value="1"/>
</dbReference>
<dbReference type="Pfam" id="PF08479">
    <property type="entry name" value="POTRA_2"/>
    <property type="match status" value="1"/>
</dbReference>
<dbReference type="InterPro" id="IPR005565">
    <property type="entry name" value="Hemolysn_activator_HlyB_C"/>
</dbReference>
<dbReference type="EMBL" id="AZHW01001103">
    <property type="protein sequence ID" value="ETW94217.1"/>
    <property type="molecule type" value="Genomic_DNA"/>
</dbReference>
<dbReference type="GO" id="GO:0009279">
    <property type="term" value="C:cell outer membrane"/>
    <property type="evidence" value="ECO:0007669"/>
    <property type="project" value="UniProtKB-SubCell"/>
</dbReference>
<evidence type="ECO:0000256" key="7">
    <source>
        <dbReference type="ARBA" id="ARBA00023136"/>
    </source>
</evidence>
<dbReference type="PANTHER" id="PTHR34597">
    <property type="entry name" value="SLR1661 PROTEIN"/>
    <property type="match status" value="1"/>
</dbReference>
<dbReference type="InterPro" id="IPR034746">
    <property type="entry name" value="POTRA"/>
</dbReference>
<dbReference type="InterPro" id="IPR013686">
    <property type="entry name" value="Polypept-transport_assoc_ShlB"/>
</dbReference>
<dbReference type="Gene3D" id="3.10.20.310">
    <property type="entry name" value="membrane protein fhac"/>
    <property type="match status" value="1"/>
</dbReference>
<evidence type="ECO:0000256" key="3">
    <source>
        <dbReference type="ARBA" id="ARBA00022448"/>
    </source>
</evidence>
<keyword evidence="3" id="KW-0813">Transport</keyword>
<keyword evidence="11" id="KW-1185">Reference proteome</keyword>
<sequence>MAHAQVEVKSLPQDRLFVRDIRVTGSTVFSSEELEEVIVPYRNRELSAEDLEELRLALTQLYVKRGFVNSGSILPNQNIVNETITFHVIEGHLSRIDVEGNRWYRTDYLRKRLRFGLKIPLDIEFLRQQLQLLKQDPRIERLNAQLRPGDKLGEGVLHLQLEESLPFDVFLGLNNYQSPTLGLMQGLVIAEHQNVLGRGDTLGVTFKKSEGSDLQIDTQYSLPLSARDDKLIFRYRKDDTTVVQGPFRALDIESRSDVFEVTLRYPLYRTLTNQLVLGVTAGHIRSRTFLQDIPVSFSLGVENGKSIITPLRFTAQWLKRTMHQVIAIQSRLTWGIDAFGATTNANGLIPDGKFLAWLAQLQWVQRLEFQNMETIFRLDVQLTTEPLLSVEQMASGGRFSVRGYQENQFVRDNGLITSLEVRIPVWQNRSWADFVQLSPFIDFSKLWNADRLAPNADSVVLISTGIGLRWALTSPFRIPIQPQLEVFWGYRLKEVDMTGDRLQGNGVHLQFLAKVL</sequence>
<evidence type="ECO:0000259" key="9">
    <source>
        <dbReference type="PROSITE" id="PS51779"/>
    </source>
</evidence>
<dbReference type="GO" id="GO:0098046">
    <property type="term" value="C:type V protein secretion system complex"/>
    <property type="evidence" value="ECO:0007669"/>
    <property type="project" value="TreeGrafter"/>
</dbReference>
<dbReference type="Pfam" id="PF03865">
    <property type="entry name" value="ShlB"/>
    <property type="match status" value="1"/>
</dbReference>
<keyword evidence="4" id="KW-1134">Transmembrane beta strand</keyword>
<dbReference type="PROSITE" id="PS51779">
    <property type="entry name" value="POTRA"/>
    <property type="match status" value="1"/>
</dbReference>
<dbReference type="Gene3D" id="2.40.160.50">
    <property type="entry name" value="membrane protein fhac: a member of the omp85/tpsb transporter family"/>
    <property type="match status" value="1"/>
</dbReference>
<dbReference type="GO" id="GO:0046819">
    <property type="term" value="P:protein secretion by the type V secretion system"/>
    <property type="evidence" value="ECO:0007669"/>
    <property type="project" value="TreeGrafter"/>
</dbReference>